<keyword evidence="5" id="KW-0812">Transmembrane</keyword>
<dbReference type="InterPro" id="IPR013210">
    <property type="entry name" value="LRR_N_plant-typ"/>
</dbReference>
<keyword evidence="7" id="KW-0677">Repeat</keyword>
<keyword evidence="10" id="KW-0325">Glycoprotein</keyword>
<feature type="domain" description="Leucine-rich repeat-containing N-terminal plant-type" evidence="12">
    <location>
        <begin position="30"/>
        <end position="69"/>
    </location>
</feature>
<evidence type="ECO:0000256" key="7">
    <source>
        <dbReference type="ARBA" id="ARBA00022737"/>
    </source>
</evidence>
<comment type="caution">
    <text evidence="14">The sequence shown here is derived from an EMBL/GenBank/DDBJ whole genome shotgun (WGS) entry which is preliminary data.</text>
</comment>
<keyword evidence="6 11" id="KW-0732">Signal</keyword>
<evidence type="ECO:0000259" key="13">
    <source>
        <dbReference type="Pfam" id="PF23598"/>
    </source>
</evidence>
<dbReference type="EMBL" id="JACGWO010000012">
    <property type="protein sequence ID" value="KAK4413349.1"/>
    <property type="molecule type" value="Genomic_DNA"/>
</dbReference>
<evidence type="ECO:0000256" key="9">
    <source>
        <dbReference type="ARBA" id="ARBA00023136"/>
    </source>
</evidence>
<keyword evidence="14" id="KW-0675">Receptor</keyword>
<evidence type="ECO:0000313" key="14">
    <source>
        <dbReference type="EMBL" id="KAK4413349.1"/>
    </source>
</evidence>
<accession>A0AAE1XKE8</accession>
<keyword evidence="15" id="KW-1185">Reference proteome</keyword>
<evidence type="ECO:0000256" key="6">
    <source>
        <dbReference type="ARBA" id="ARBA00022729"/>
    </source>
</evidence>
<dbReference type="Proteomes" id="UP001293254">
    <property type="component" value="Unassembled WGS sequence"/>
</dbReference>
<dbReference type="AlphaFoldDB" id="A0AAE1XKE8"/>
<keyword evidence="4" id="KW-0433">Leucine-rich repeat</keyword>
<dbReference type="PANTHER" id="PTHR48059:SF4">
    <property type="entry name" value="POLYGALACTURONASE INHIBITOR 1-RELATED"/>
    <property type="match status" value="1"/>
</dbReference>
<dbReference type="SUPFAM" id="SSF52058">
    <property type="entry name" value="L domain-like"/>
    <property type="match status" value="1"/>
</dbReference>
<dbReference type="PANTHER" id="PTHR48059">
    <property type="entry name" value="POLYGALACTURONASE INHIBITOR 1"/>
    <property type="match status" value="1"/>
</dbReference>
<evidence type="ECO:0000256" key="1">
    <source>
        <dbReference type="ARBA" id="ARBA00004196"/>
    </source>
</evidence>
<evidence type="ECO:0000256" key="2">
    <source>
        <dbReference type="ARBA" id="ARBA00004479"/>
    </source>
</evidence>
<name>A0AAE1XKE8_9LAMI</name>
<evidence type="ECO:0000259" key="12">
    <source>
        <dbReference type="Pfam" id="PF08263"/>
    </source>
</evidence>
<comment type="similarity">
    <text evidence="3">Belongs to the RLP family.</text>
</comment>
<evidence type="ECO:0000256" key="4">
    <source>
        <dbReference type="ARBA" id="ARBA00022614"/>
    </source>
</evidence>
<evidence type="ECO:0000256" key="8">
    <source>
        <dbReference type="ARBA" id="ARBA00022989"/>
    </source>
</evidence>
<evidence type="ECO:0000256" key="11">
    <source>
        <dbReference type="SAM" id="SignalP"/>
    </source>
</evidence>
<dbReference type="Pfam" id="PF23598">
    <property type="entry name" value="LRR_14"/>
    <property type="match status" value="1"/>
</dbReference>
<dbReference type="Pfam" id="PF08263">
    <property type="entry name" value="LRRNT_2"/>
    <property type="match status" value="1"/>
</dbReference>
<evidence type="ECO:0000256" key="5">
    <source>
        <dbReference type="ARBA" id="ARBA00022692"/>
    </source>
</evidence>
<keyword evidence="8" id="KW-1133">Transmembrane helix</keyword>
<evidence type="ECO:0000256" key="3">
    <source>
        <dbReference type="ARBA" id="ARBA00009592"/>
    </source>
</evidence>
<feature type="signal peptide" evidence="11">
    <location>
        <begin position="1"/>
        <end position="26"/>
    </location>
</feature>
<feature type="domain" description="Disease resistance R13L4/SHOC-2-like LRR" evidence="13">
    <location>
        <begin position="84"/>
        <end position="174"/>
    </location>
</feature>
<dbReference type="InterPro" id="IPR051848">
    <property type="entry name" value="PGIP"/>
</dbReference>
<dbReference type="InterPro" id="IPR055414">
    <property type="entry name" value="LRR_R13L4/SHOC2-like"/>
</dbReference>
<proteinExistence type="inferred from homology"/>
<evidence type="ECO:0000313" key="15">
    <source>
        <dbReference type="Proteomes" id="UP001293254"/>
    </source>
</evidence>
<sequence>MAKLSMISPSIIMLFFFHFSTTPATCKNNETDLQALLAFKNAIDHDPMDVVNSWNETLPFCSWKGILCSKRHQDRVVSIDLMSRGLTGSLSSHIGNLSLLRYITLQNNSFHGQIPEEIGRLRRLEQIEFSNNSFSGEIPRNLSQCRHLYYLNLIDNDLISELGSLIELEALGLSRNRLSGTITPFI</sequence>
<feature type="chain" id="PRO_5042158086" evidence="11">
    <location>
        <begin position="27"/>
        <end position="186"/>
    </location>
</feature>
<reference evidence="14" key="1">
    <citation type="submission" date="2020-06" db="EMBL/GenBank/DDBJ databases">
        <authorList>
            <person name="Li T."/>
            <person name="Hu X."/>
            <person name="Zhang T."/>
            <person name="Song X."/>
            <person name="Zhang H."/>
            <person name="Dai N."/>
            <person name="Sheng W."/>
            <person name="Hou X."/>
            <person name="Wei L."/>
        </authorList>
    </citation>
    <scope>NUCLEOTIDE SEQUENCE</scope>
    <source>
        <strain evidence="14">3651</strain>
        <tissue evidence="14">Leaf</tissue>
    </source>
</reference>
<dbReference type="GO" id="GO:0016020">
    <property type="term" value="C:membrane"/>
    <property type="evidence" value="ECO:0007669"/>
    <property type="project" value="UniProtKB-SubCell"/>
</dbReference>
<protein>
    <submittedName>
        <fullName evidence="14">Tyrosine-sulfated glycopeptide receptor 1</fullName>
    </submittedName>
</protein>
<keyword evidence="9" id="KW-0472">Membrane</keyword>
<reference evidence="14" key="2">
    <citation type="journal article" date="2024" name="Plant">
        <title>Genomic evolution and insights into agronomic trait innovations of Sesamum species.</title>
        <authorList>
            <person name="Miao H."/>
            <person name="Wang L."/>
            <person name="Qu L."/>
            <person name="Liu H."/>
            <person name="Sun Y."/>
            <person name="Le M."/>
            <person name="Wang Q."/>
            <person name="Wei S."/>
            <person name="Zheng Y."/>
            <person name="Lin W."/>
            <person name="Duan Y."/>
            <person name="Cao H."/>
            <person name="Xiong S."/>
            <person name="Wang X."/>
            <person name="Wei L."/>
            <person name="Li C."/>
            <person name="Ma Q."/>
            <person name="Ju M."/>
            <person name="Zhao R."/>
            <person name="Li G."/>
            <person name="Mu C."/>
            <person name="Tian Q."/>
            <person name="Mei H."/>
            <person name="Zhang T."/>
            <person name="Gao T."/>
            <person name="Zhang H."/>
        </authorList>
    </citation>
    <scope>NUCLEOTIDE SEQUENCE</scope>
    <source>
        <strain evidence="14">3651</strain>
    </source>
</reference>
<dbReference type="FunFam" id="3.80.10.10:FF:000275">
    <property type="entry name" value="Leucine-rich repeat receptor-like protein kinase"/>
    <property type="match status" value="1"/>
</dbReference>
<comment type="subcellular location">
    <subcellularLocation>
        <location evidence="1">Cell envelope</location>
    </subcellularLocation>
    <subcellularLocation>
        <location evidence="2">Membrane</location>
        <topology evidence="2">Single-pass type I membrane protein</topology>
    </subcellularLocation>
</comment>
<gene>
    <name evidence="14" type="ORF">Salat_2747500</name>
</gene>
<dbReference type="InterPro" id="IPR032675">
    <property type="entry name" value="LRR_dom_sf"/>
</dbReference>
<organism evidence="14 15">
    <name type="scientific">Sesamum alatum</name>
    <dbReference type="NCBI Taxonomy" id="300844"/>
    <lineage>
        <taxon>Eukaryota</taxon>
        <taxon>Viridiplantae</taxon>
        <taxon>Streptophyta</taxon>
        <taxon>Embryophyta</taxon>
        <taxon>Tracheophyta</taxon>
        <taxon>Spermatophyta</taxon>
        <taxon>Magnoliopsida</taxon>
        <taxon>eudicotyledons</taxon>
        <taxon>Gunneridae</taxon>
        <taxon>Pentapetalae</taxon>
        <taxon>asterids</taxon>
        <taxon>lamiids</taxon>
        <taxon>Lamiales</taxon>
        <taxon>Pedaliaceae</taxon>
        <taxon>Sesamum</taxon>
    </lineage>
</organism>
<dbReference type="Gene3D" id="3.80.10.10">
    <property type="entry name" value="Ribonuclease Inhibitor"/>
    <property type="match status" value="1"/>
</dbReference>
<evidence type="ECO:0000256" key="10">
    <source>
        <dbReference type="ARBA" id="ARBA00023180"/>
    </source>
</evidence>